<dbReference type="EMBL" id="JAULSV010000006">
    <property type="protein sequence ID" value="KAK0642049.1"/>
    <property type="molecule type" value="Genomic_DNA"/>
</dbReference>
<dbReference type="Proteomes" id="UP001174936">
    <property type="component" value="Unassembled WGS sequence"/>
</dbReference>
<keyword evidence="3" id="KW-1185">Reference proteome</keyword>
<name>A0AA40CM49_9PEZI</name>
<evidence type="ECO:0000313" key="2">
    <source>
        <dbReference type="EMBL" id="KAK0642049.1"/>
    </source>
</evidence>
<proteinExistence type="predicted"/>
<accession>A0AA40CM49</accession>
<evidence type="ECO:0000256" key="1">
    <source>
        <dbReference type="SAM" id="MobiDB-lite"/>
    </source>
</evidence>
<dbReference type="AlphaFoldDB" id="A0AA40CM49"/>
<sequence length="301" mass="33892">MRYVELPLYFNPENDIICLDDDRIDGWLECAGPVPPAKPHLFDFIHDLKAYDPRGVGLRRTADTPRIFRNFDAITPALQDPPVKDSWVQFLSTVDELIWSLPVCDVRVDRELIAPHELQYSHAGGAAFVGDGQVDYSLPAKAATPFFELLGQDPRPLKKRMRVGGRRLFGGLERHDGVPLWLRDQEWPGLFEVWGIDRPPVQQSLLVQSPDFIVEETLGPWRSLATLTLSRVSHNATRLSIQNLETASELVGTVELFRKCEKARHKAYSPDPADISSDSHADDNSVTRSGIEGSIMEKRVC</sequence>
<protein>
    <submittedName>
        <fullName evidence="2">Uncharacterized protein</fullName>
    </submittedName>
</protein>
<gene>
    <name evidence="2" type="ORF">B0T16DRAFT_496628</name>
</gene>
<reference evidence="2" key="1">
    <citation type="submission" date="2023-06" db="EMBL/GenBank/DDBJ databases">
        <title>Genome-scale phylogeny and comparative genomics of the fungal order Sordariales.</title>
        <authorList>
            <consortium name="Lawrence Berkeley National Laboratory"/>
            <person name="Hensen N."/>
            <person name="Bonometti L."/>
            <person name="Westerberg I."/>
            <person name="Brannstrom I.O."/>
            <person name="Guillou S."/>
            <person name="Cros-Aarteil S."/>
            <person name="Calhoun S."/>
            <person name="Haridas S."/>
            <person name="Kuo A."/>
            <person name="Mondo S."/>
            <person name="Pangilinan J."/>
            <person name="Riley R."/>
            <person name="Labutti K."/>
            <person name="Andreopoulos B."/>
            <person name="Lipzen A."/>
            <person name="Chen C."/>
            <person name="Yanf M."/>
            <person name="Daum C."/>
            <person name="Ng V."/>
            <person name="Clum A."/>
            <person name="Steindorff A."/>
            <person name="Ohm R."/>
            <person name="Martin F."/>
            <person name="Silar P."/>
            <person name="Natvig D."/>
            <person name="Lalanne C."/>
            <person name="Gautier V."/>
            <person name="Ament-Velasquez S.L."/>
            <person name="Kruys A."/>
            <person name="Hutchinson M.I."/>
            <person name="Powell A.J."/>
            <person name="Barry K."/>
            <person name="Miller A.N."/>
            <person name="Grigoriev I.V."/>
            <person name="Debuchy R."/>
            <person name="Gladieux P."/>
            <person name="Thoren M.H."/>
            <person name="Johannesson H."/>
        </authorList>
    </citation>
    <scope>NUCLEOTIDE SEQUENCE</scope>
    <source>
        <strain evidence="2">SMH2532-1</strain>
    </source>
</reference>
<evidence type="ECO:0000313" key="3">
    <source>
        <dbReference type="Proteomes" id="UP001174936"/>
    </source>
</evidence>
<feature type="region of interest" description="Disordered" evidence="1">
    <location>
        <begin position="268"/>
        <end position="293"/>
    </location>
</feature>
<organism evidence="2 3">
    <name type="scientific">Cercophora newfieldiana</name>
    <dbReference type="NCBI Taxonomy" id="92897"/>
    <lineage>
        <taxon>Eukaryota</taxon>
        <taxon>Fungi</taxon>
        <taxon>Dikarya</taxon>
        <taxon>Ascomycota</taxon>
        <taxon>Pezizomycotina</taxon>
        <taxon>Sordariomycetes</taxon>
        <taxon>Sordariomycetidae</taxon>
        <taxon>Sordariales</taxon>
        <taxon>Lasiosphaeriaceae</taxon>
        <taxon>Cercophora</taxon>
    </lineage>
</organism>
<comment type="caution">
    <text evidence="2">The sequence shown here is derived from an EMBL/GenBank/DDBJ whole genome shotgun (WGS) entry which is preliminary data.</text>
</comment>